<reference evidence="2" key="1">
    <citation type="submission" date="2020-08" db="EMBL/GenBank/DDBJ databases">
        <title>Genome sequencing and assembly of the red palm weevil Rhynchophorus ferrugineus.</title>
        <authorList>
            <person name="Dias G.B."/>
            <person name="Bergman C.M."/>
            <person name="Manee M."/>
        </authorList>
    </citation>
    <scope>NUCLEOTIDE SEQUENCE</scope>
    <source>
        <strain evidence="2">AA-2017</strain>
        <tissue evidence="2">Whole larva</tissue>
    </source>
</reference>
<dbReference type="AlphaFoldDB" id="A0A834IDY4"/>
<accession>A0A834IDY4</accession>
<proteinExistence type="predicted"/>
<feature type="region of interest" description="Disordered" evidence="1">
    <location>
        <begin position="53"/>
        <end position="76"/>
    </location>
</feature>
<evidence type="ECO:0000313" key="2">
    <source>
        <dbReference type="EMBL" id="KAF7277924.1"/>
    </source>
</evidence>
<name>A0A834IDY4_RHYFE</name>
<gene>
    <name evidence="2" type="ORF">GWI33_009041</name>
</gene>
<organism evidence="2 3">
    <name type="scientific">Rhynchophorus ferrugineus</name>
    <name type="common">Red palm weevil</name>
    <name type="synonym">Curculio ferrugineus</name>
    <dbReference type="NCBI Taxonomy" id="354439"/>
    <lineage>
        <taxon>Eukaryota</taxon>
        <taxon>Metazoa</taxon>
        <taxon>Ecdysozoa</taxon>
        <taxon>Arthropoda</taxon>
        <taxon>Hexapoda</taxon>
        <taxon>Insecta</taxon>
        <taxon>Pterygota</taxon>
        <taxon>Neoptera</taxon>
        <taxon>Endopterygota</taxon>
        <taxon>Coleoptera</taxon>
        <taxon>Polyphaga</taxon>
        <taxon>Cucujiformia</taxon>
        <taxon>Curculionidae</taxon>
        <taxon>Dryophthorinae</taxon>
        <taxon>Rhynchophorus</taxon>
    </lineage>
</organism>
<protein>
    <submittedName>
        <fullName evidence="2">Uncharacterized protein</fullName>
    </submittedName>
</protein>
<dbReference type="EMBL" id="JAACXV010000411">
    <property type="protein sequence ID" value="KAF7277924.1"/>
    <property type="molecule type" value="Genomic_DNA"/>
</dbReference>
<feature type="compositionally biased region" description="Basic and acidic residues" evidence="1">
    <location>
        <begin position="57"/>
        <end position="76"/>
    </location>
</feature>
<keyword evidence="3" id="KW-1185">Reference proteome</keyword>
<dbReference type="Proteomes" id="UP000625711">
    <property type="component" value="Unassembled WGS sequence"/>
</dbReference>
<sequence length="115" mass="12925">MYTSSFTIALIALNKEIVLIEGKGAVNPVNKALFDAVINKATESVCVCVNVQRGPGRHNEADPTKNEEEKRPGEEYRLSEHPCCSLRQIALAEGRSRENYVNFRLRNLNYFRGAI</sequence>
<comment type="caution">
    <text evidence="2">The sequence shown here is derived from an EMBL/GenBank/DDBJ whole genome shotgun (WGS) entry which is preliminary data.</text>
</comment>
<evidence type="ECO:0000313" key="3">
    <source>
        <dbReference type="Proteomes" id="UP000625711"/>
    </source>
</evidence>
<evidence type="ECO:0000256" key="1">
    <source>
        <dbReference type="SAM" id="MobiDB-lite"/>
    </source>
</evidence>